<dbReference type="InterPro" id="IPR053520">
    <property type="entry name" value="Transposase_Tn903"/>
</dbReference>
<evidence type="ECO:0000259" key="1">
    <source>
        <dbReference type="Pfam" id="PF01609"/>
    </source>
</evidence>
<accession>A0A2R6A9K1</accession>
<evidence type="ECO:0000313" key="3">
    <source>
        <dbReference type="Proteomes" id="UP000240880"/>
    </source>
</evidence>
<dbReference type="GO" id="GO:0003677">
    <property type="term" value="F:DNA binding"/>
    <property type="evidence" value="ECO:0007669"/>
    <property type="project" value="InterPro"/>
</dbReference>
<dbReference type="InterPro" id="IPR002559">
    <property type="entry name" value="Transposase_11"/>
</dbReference>
<evidence type="ECO:0000313" key="2">
    <source>
        <dbReference type="EMBL" id="PSN83029.1"/>
    </source>
</evidence>
<proteinExistence type="predicted"/>
<dbReference type="Proteomes" id="UP000240880">
    <property type="component" value="Unassembled WGS sequence"/>
</dbReference>
<feature type="domain" description="Transposase IS4-like" evidence="1">
    <location>
        <begin position="130"/>
        <end position="301"/>
    </location>
</feature>
<comment type="caution">
    <text evidence="2">The sequence shown here is derived from an EMBL/GenBank/DDBJ whole genome shotgun (WGS) entry which is preliminary data.</text>
</comment>
<reference evidence="2 3" key="1">
    <citation type="submission" date="2017-04" db="EMBL/GenBank/DDBJ databases">
        <title>Novel microbial lineages endemic to geothermal iron-oxide mats fill important gaps in the evolutionary history of Archaea.</title>
        <authorList>
            <person name="Jay Z.J."/>
            <person name="Beam J.P."/>
            <person name="Dlakic M."/>
            <person name="Rusch D.B."/>
            <person name="Kozubal M.A."/>
            <person name="Inskeep W.P."/>
        </authorList>
    </citation>
    <scope>NUCLEOTIDE SEQUENCE [LARGE SCALE GENOMIC DNA]</scope>
    <source>
        <strain evidence="2">OSP_D</strain>
    </source>
</reference>
<dbReference type="InterPro" id="IPR053172">
    <property type="entry name" value="Tn903_transposase"/>
</dbReference>
<dbReference type="NCBIfam" id="NF033579">
    <property type="entry name" value="transpos_IS5_2"/>
    <property type="match status" value="1"/>
</dbReference>
<dbReference type="PANTHER" id="PTHR34631">
    <property type="match status" value="1"/>
</dbReference>
<gene>
    <name evidence="2" type="ORF">B9Q01_06195</name>
</gene>
<sequence>MNPKDSRNNNSKRWGNKFIDKRNWKSYNEELVLRGEFLLPIDMFDNWYEELDKMNEGKKGRPYEFPESFIKIQAVWHQWVDYRGLEGIARSLERLCLIPYHDDYTTIWQRVHGVRPEIKLPTYEVEAGSDATGFKSGHAGEYRTFVYGNLRRKYVKVIITADVRTKKLIAVDVKIGEVSEPKVAAKHIKLLKENGIKLKKFYGDGAYDTNEIFNAIGDAESAIKIRKNATTYRCRGSRRRRQEVREYMKLGYKKWAKKVKYGLRWAIEGIFSSIKRKFGEDLRARSLIGLLAEAMQKVWAYDVMVSYAKNAMLMA</sequence>
<dbReference type="Pfam" id="PF01609">
    <property type="entry name" value="DDE_Tnp_1"/>
    <property type="match status" value="1"/>
</dbReference>
<organism evidence="2 3">
    <name type="scientific">Candidatus Marsarchaeota G1 archaeon OSP_D</name>
    <dbReference type="NCBI Taxonomy" id="1978155"/>
    <lineage>
        <taxon>Archaea</taxon>
        <taxon>Candidatus Marsarchaeota</taxon>
        <taxon>Candidatus Marsarchaeota group 1</taxon>
    </lineage>
</organism>
<dbReference type="PANTHER" id="PTHR34631:SF3">
    <property type="entry name" value="ISSOD12 TRANSPOSASE TNPA_ISSOD12"/>
    <property type="match status" value="1"/>
</dbReference>
<name>A0A2R6A9K1_9ARCH</name>
<dbReference type="GO" id="GO:0006313">
    <property type="term" value="P:DNA transposition"/>
    <property type="evidence" value="ECO:0007669"/>
    <property type="project" value="InterPro"/>
</dbReference>
<dbReference type="AlphaFoldDB" id="A0A2R6A9K1"/>
<protein>
    <recommendedName>
        <fullName evidence="1">Transposase IS4-like domain-containing protein</fullName>
    </recommendedName>
</protein>
<dbReference type="GO" id="GO:0004803">
    <property type="term" value="F:transposase activity"/>
    <property type="evidence" value="ECO:0007669"/>
    <property type="project" value="InterPro"/>
</dbReference>
<dbReference type="EMBL" id="NEXC01000040">
    <property type="protein sequence ID" value="PSN83029.1"/>
    <property type="molecule type" value="Genomic_DNA"/>
</dbReference>